<dbReference type="InterPro" id="IPR005225">
    <property type="entry name" value="Small_GTP-bd"/>
</dbReference>
<feature type="binding site" evidence="7">
    <location>
        <begin position="602"/>
        <end position="609"/>
    </location>
    <ligand>
        <name>GTP</name>
        <dbReference type="ChEBI" id="CHEBI:37565"/>
    </ligand>
</feature>
<dbReference type="CDD" id="cd04154">
    <property type="entry name" value="Arl2"/>
    <property type="match status" value="1"/>
</dbReference>
<dbReference type="PRINTS" id="PR00328">
    <property type="entry name" value="SAR1GTPBP"/>
</dbReference>
<evidence type="ECO:0000256" key="6">
    <source>
        <dbReference type="ARBA" id="ARBA00026198"/>
    </source>
</evidence>
<evidence type="ECO:0000313" key="9">
    <source>
        <dbReference type="EMBL" id="KAF8681193.1"/>
    </source>
</evidence>
<dbReference type="PANTHER" id="PTHR45697">
    <property type="entry name" value="ADP-RIBOSYLATION FACTOR-LIKE PROTEIN 2-RELATED"/>
    <property type="match status" value="1"/>
</dbReference>
<evidence type="ECO:0000256" key="5">
    <source>
        <dbReference type="ARBA" id="ARBA00023288"/>
    </source>
</evidence>
<dbReference type="Pfam" id="PF00025">
    <property type="entry name" value="Arf"/>
    <property type="match status" value="1"/>
</dbReference>
<sequence>MQNSHCYGLIDDVNSVVSTFAFKLTGYLNRVEEEREERVEELKRRRFVAIKAHLMRDGWEEADCEVDFEGEEAYEMLQKDWDRLVNQPKPLTIRSWESIKLKVTRIAEIYREFRLEAERTYRGMERRLKLGELVTAIDTEEPQIIELAPEHDHSSDQSESLTIPFPNWTRALNLWTLRQIAEEDISGLVAEQRFMSRRGMIVQELRNWQRSLAACLVRKLETRDHFGLGDLLVCRMPFMPGLRRTHPPEPVELSTAFTADSSQYILDNDIRTLLRADSVFEFYDYPTCYYFPEIVAIVRDKLLPPPSYIPARYSEDDRDDIYSTNPMGLHGVGAHRLGRRAARGLLASLGKQNAAYLEMSGYGRRFVCGRCWVKTPMTWIEMVTHYARNVTYNWNFPITCSLRAEGIECKEEHGGFKSNVIGTRNKTRADEQSEFQVTTHPLVRLLSIDELNSLESEPLSTQFTCGVCDQVADLHNGQGLDGKPIPRPKGSREVMIEHLLDVHNVTQDMHQFKLNECTVSYSAEQIDYLITLSGLLHLWYTWLIPLCLNLIPSRGSDSDFVYTPPLDYRRESPPPVLREMGLLTIIRKNKMKEREMRILFLGLDNAGKTTILKRLKGQDVMSTSPTLGFEISTITYGKYLLNIWDVGGQRTLRPYWRNYFEQTDVLVWVVDSGDRLRIEDCREELHALLQEQRLAGASLLVFANKQDITGSMSDEEIKEALDLPSIRSHHWKIQPCSAVTGENVQAGLEWAVSDVAQRVYWGVIDESRPNATTPMKLSSN</sequence>
<dbReference type="InterPro" id="IPR006689">
    <property type="entry name" value="Small_GTPase_ARF/SAR"/>
</dbReference>
<dbReference type="InterPro" id="IPR044612">
    <property type="entry name" value="ARL2/3"/>
</dbReference>
<accession>A0A8H7LPC6</accession>
<evidence type="ECO:0000256" key="7">
    <source>
        <dbReference type="PIRSR" id="PIRSR606689-1"/>
    </source>
</evidence>
<dbReference type="SUPFAM" id="SSF52540">
    <property type="entry name" value="P-loop containing nucleoside triphosphate hydrolases"/>
    <property type="match status" value="1"/>
</dbReference>
<keyword evidence="2" id="KW-0519">Myristate</keyword>
<dbReference type="SMART" id="SM00178">
    <property type="entry name" value="SAR"/>
    <property type="match status" value="1"/>
</dbReference>
<evidence type="ECO:0000256" key="3">
    <source>
        <dbReference type="ARBA" id="ARBA00022741"/>
    </source>
</evidence>
<keyword evidence="8" id="KW-0479">Metal-binding</keyword>
<dbReference type="GO" id="GO:0005525">
    <property type="term" value="F:GTP binding"/>
    <property type="evidence" value="ECO:0007669"/>
    <property type="project" value="UniProtKB-KW"/>
</dbReference>
<dbReference type="PROSITE" id="PS51417">
    <property type="entry name" value="ARF"/>
    <property type="match status" value="1"/>
</dbReference>
<keyword evidence="3 7" id="KW-0547">Nucleotide-binding</keyword>
<dbReference type="EMBL" id="JACYCC010000036">
    <property type="protein sequence ID" value="KAF8681193.1"/>
    <property type="molecule type" value="Genomic_DNA"/>
</dbReference>
<gene>
    <name evidence="9" type="ORF">RHS04_03534</name>
</gene>
<evidence type="ECO:0000256" key="1">
    <source>
        <dbReference type="ARBA" id="ARBA00010290"/>
    </source>
</evidence>
<dbReference type="InterPro" id="IPR027417">
    <property type="entry name" value="P-loop_NTPase"/>
</dbReference>
<evidence type="ECO:0000313" key="10">
    <source>
        <dbReference type="Proteomes" id="UP000650582"/>
    </source>
</evidence>
<organism evidence="9 10">
    <name type="scientific">Rhizoctonia solani</name>
    <dbReference type="NCBI Taxonomy" id="456999"/>
    <lineage>
        <taxon>Eukaryota</taxon>
        <taxon>Fungi</taxon>
        <taxon>Dikarya</taxon>
        <taxon>Basidiomycota</taxon>
        <taxon>Agaricomycotina</taxon>
        <taxon>Agaricomycetes</taxon>
        <taxon>Cantharellales</taxon>
        <taxon>Ceratobasidiaceae</taxon>
        <taxon>Rhizoctonia</taxon>
    </lineage>
</organism>
<feature type="binding site" evidence="7">
    <location>
        <begin position="704"/>
        <end position="707"/>
    </location>
    <ligand>
        <name>GTP</name>
        <dbReference type="ChEBI" id="CHEBI:37565"/>
    </ligand>
</feature>
<dbReference type="NCBIfam" id="TIGR00231">
    <property type="entry name" value="small_GTP"/>
    <property type="match status" value="1"/>
</dbReference>
<reference evidence="9" key="1">
    <citation type="submission" date="2020-09" db="EMBL/GenBank/DDBJ databases">
        <title>Comparative genome analyses of four rice-infecting Rhizoctonia solani isolates reveal extensive enrichment of homogalacturonan modification genes.</title>
        <authorList>
            <person name="Lee D.-Y."/>
            <person name="Jeon J."/>
            <person name="Kim K.-T."/>
            <person name="Cheong K."/>
            <person name="Song H."/>
            <person name="Choi G."/>
            <person name="Ko J."/>
            <person name="Opiyo S.O."/>
            <person name="Zuo S."/>
            <person name="Madhav S."/>
            <person name="Lee Y.-H."/>
            <person name="Wang G.-L."/>
        </authorList>
    </citation>
    <scope>NUCLEOTIDE SEQUENCE</scope>
    <source>
        <strain evidence="9">AG1-IA YN-7</strain>
    </source>
</reference>
<evidence type="ECO:0000256" key="2">
    <source>
        <dbReference type="ARBA" id="ARBA00022707"/>
    </source>
</evidence>
<dbReference type="InterPro" id="IPR045873">
    <property type="entry name" value="Arl2"/>
</dbReference>
<keyword evidence="8" id="KW-0460">Magnesium</keyword>
<name>A0A8H7LPC6_9AGAM</name>
<feature type="binding site" evidence="8">
    <location>
        <position position="609"/>
    </location>
    <ligand>
        <name>Mg(2+)</name>
        <dbReference type="ChEBI" id="CHEBI:18420"/>
    </ligand>
</feature>
<dbReference type="Proteomes" id="UP000650582">
    <property type="component" value="Unassembled WGS sequence"/>
</dbReference>
<feature type="binding site" evidence="8">
    <location>
        <position position="626"/>
    </location>
    <ligand>
        <name>Mg(2+)</name>
        <dbReference type="ChEBI" id="CHEBI:18420"/>
    </ligand>
</feature>
<dbReference type="AlphaFoldDB" id="A0A8H7LPC6"/>
<proteinExistence type="inferred from homology"/>
<feature type="binding site" evidence="7">
    <location>
        <position position="648"/>
    </location>
    <ligand>
        <name>GTP</name>
        <dbReference type="ChEBI" id="CHEBI:37565"/>
    </ligand>
</feature>
<evidence type="ECO:0000256" key="4">
    <source>
        <dbReference type="ARBA" id="ARBA00023134"/>
    </source>
</evidence>
<dbReference type="GO" id="GO:0003924">
    <property type="term" value="F:GTPase activity"/>
    <property type="evidence" value="ECO:0007669"/>
    <property type="project" value="InterPro"/>
</dbReference>
<dbReference type="SMART" id="SM00177">
    <property type="entry name" value="ARF"/>
    <property type="match status" value="1"/>
</dbReference>
<dbReference type="Gene3D" id="3.40.50.300">
    <property type="entry name" value="P-loop containing nucleotide triphosphate hydrolases"/>
    <property type="match status" value="1"/>
</dbReference>
<keyword evidence="4 7" id="KW-0342">GTP-binding</keyword>
<evidence type="ECO:0000256" key="8">
    <source>
        <dbReference type="PIRSR" id="PIRSR606689-2"/>
    </source>
</evidence>
<comment type="similarity">
    <text evidence="1">Belongs to the small GTPase superfamily. Arf family.</text>
</comment>
<dbReference type="GO" id="GO:0046872">
    <property type="term" value="F:metal ion binding"/>
    <property type="evidence" value="ECO:0007669"/>
    <property type="project" value="UniProtKB-KW"/>
</dbReference>
<dbReference type="FunFam" id="3.40.50.300:FF:000393">
    <property type="entry name" value="ADP-ribosylation factor-like 2, arl2"/>
    <property type="match status" value="1"/>
</dbReference>
<comment type="caution">
    <text evidence="9">The sequence shown here is derived from an EMBL/GenBank/DDBJ whole genome shotgun (WGS) entry which is preliminary data.</text>
</comment>
<protein>
    <recommendedName>
        <fullName evidence="6">ADP-ribosylation factor-like protein 2</fullName>
    </recommendedName>
</protein>
<keyword evidence="5" id="KW-0449">Lipoprotein</keyword>